<dbReference type="EMBL" id="LT907782">
    <property type="protein sequence ID" value="SNX59269.1"/>
    <property type="molecule type" value="Genomic_DNA"/>
</dbReference>
<dbReference type="OrthoDB" id="8550218at2"/>
<name>A0A285BVM1_9PROT</name>
<evidence type="ECO:0000313" key="1">
    <source>
        <dbReference type="EMBL" id="SNX59269.1"/>
    </source>
</evidence>
<dbReference type="AlphaFoldDB" id="A0A285BVM1"/>
<gene>
    <name evidence="1" type="ORF">SAMN06296273_0709</name>
</gene>
<accession>A0A285BVM1</accession>
<protein>
    <submittedName>
        <fullName evidence="1">Uncharacterized protein</fullName>
    </submittedName>
</protein>
<sequence>MKITAEKFREARKKYLESLSQEDREEIERRKRKAEIESKKRWEELKEVFKPIHKLYEDNLHHIKARDILKDAIQAAIDNPDMTPEVKESGELFILLLEETGDSFKYDSDAVMEPVVKIARVEIPSKGGLKRAKNDPRSIALKEIENEAISRAEQFKRHGYQASFVREMLDKYRGVLSDDKAIISRLNKLKKTDKIRNCRKNNHL</sequence>
<reference evidence="1 2" key="1">
    <citation type="submission" date="2017-08" db="EMBL/GenBank/DDBJ databases">
        <authorList>
            <person name="de Groot N.N."/>
        </authorList>
    </citation>
    <scope>NUCLEOTIDE SEQUENCE [LARGE SCALE GENOMIC DNA]</scope>
    <source>
        <strain evidence="1 2">Nm15</strain>
    </source>
</reference>
<dbReference type="Proteomes" id="UP000242498">
    <property type="component" value="Chromosome I"/>
</dbReference>
<evidence type="ECO:0000313" key="2">
    <source>
        <dbReference type="Proteomes" id="UP000242498"/>
    </source>
</evidence>
<organism evidence="1 2">
    <name type="scientific">Nitrosomonas ureae</name>
    <dbReference type="NCBI Taxonomy" id="44577"/>
    <lineage>
        <taxon>Bacteria</taxon>
        <taxon>Pseudomonadati</taxon>
        <taxon>Pseudomonadota</taxon>
        <taxon>Betaproteobacteria</taxon>
        <taxon>Nitrosomonadales</taxon>
        <taxon>Nitrosomonadaceae</taxon>
        <taxon>Nitrosomonas</taxon>
    </lineage>
</organism>
<dbReference type="RefSeq" id="WP_096292034.1">
    <property type="nucleotide sequence ID" value="NZ_LT907782.1"/>
</dbReference>
<proteinExistence type="predicted"/>